<evidence type="ECO:0000256" key="2">
    <source>
        <dbReference type="ARBA" id="ARBA00023157"/>
    </source>
</evidence>
<feature type="domain" description="LamG-like jellyroll fold" evidence="3">
    <location>
        <begin position="193"/>
        <end position="328"/>
    </location>
</feature>
<dbReference type="Pfam" id="PF13385">
    <property type="entry name" value="Laminin_G_3"/>
    <property type="match status" value="1"/>
</dbReference>
<evidence type="ECO:0000313" key="4">
    <source>
        <dbReference type="EMBL" id="MFD3275442.1"/>
    </source>
</evidence>
<protein>
    <submittedName>
        <fullName evidence="4">LamG domain-containing protein</fullName>
    </submittedName>
</protein>
<accession>A0ABW6D0D8</accession>
<dbReference type="EMBL" id="JBBKYA010000002">
    <property type="protein sequence ID" value="MFD3275442.1"/>
    <property type="molecule type" value="Genomic_DNA"/>
</dbReference>
<proteinExistence type="predicted"/>
<keyword evidence="2" id="KW-1015">Disulfide bond</keyword>
<gene>
    <name evidence="4" type="ORF">SKC38_04280</name>
</gene>
<reference evidence="4 5" key="1">
    <citation type="submission" date="2024-03" db="EMBL/GenBank/DDBJ databases">
        <title>Aquirufa genome sequencing.</title>
        <authorList>
            <person name="Pitt A."/>
            <person name="Hahn M.W."/>
        </authorList>
    </citation>
    <scope>NUCLEOTIDE SEQUENCE [LARGE SCALE GENOMIC DNA]</scope>
    <source>
        <strain evidence="4 5">PLAD-142S6K</strain>
    </source>
</reference>
<dbReference type="PROSITE" id="PS51257">
    <property type="entry name" value="PROKAR_LIPOPROTEIN"/>
    <property type="match status" value="1"/>
</dbReference>
<dbReference type="SUPFAM" id="SSF49899">
    <property type="entry name" value="Concanavalin A-like lectins/glucanases"/>
    <property type="match status" value="1"/>
</dbReference>
<evidence type="ECO:0000259" key="3">
    <source>
        <dbReference type="SMART" id="SM00560"/>
    </source>
</evidence>
<name>A0ABW6D0D8_9BACT</name>
<dbReference type="InterPro" id="IPR013320">
    <property type="entry name" value="ConA-like_dom_sf"/>
</dbReference>
<keyword evidence="1" id="KW-0732">Signal</keyword>
<dbReference type="Proteomes" id="UP001598114">
    <property type="component" value="Unassembled WGS sequence"/>
</dbReference>
<keyword evidence="5" id="KW-1185">Reference proteome</keyword>
<evidence type="ECO:0000256" key="1">
    <source>
        <dbReference type="ARBA" id="ARBA00022729"/>
    </source>
</evidence>
<dbReference type="InterPro" id="IPR006558">
    <property type="entry name" value="LamG-like"/>
</dbReference>
<organism evidence="4 5">
    <name type="scientific">Aquirufa echingensis</name>
    <dbReference type="NCBI Taxonomy" id="3096516"/>
    <lineage>
        <taxon>Bacteria</taxon>
        <taxon>Pseudomonadati</taxon>
        <taxon>Bacteroidota</taxon>
        <taxon>Cytophagia</taxon>
        <taxon>Cytophagales</taxon>
        <taxon>Flectobacillaceae</taxon>
        <taxon>Aquirufa</taxon>
    </lineage>
</organism>
<dbReference type="SMART" id="SM00560">
    <property type="entry name" value="LamGL"/>
    <property type="match status" value="1"/>
</dbReference>
<comment type="caution">
    <text evidence="4">The sequence shown here is derived from an EMBL/GenBank/DDBJ whole genome shotgun (WGS) entry which is preliminary data.</text>
</comment>
<evidence type="ECO:0000313" key="5">
    <source>
        <dbReference type="Proteomes" id="UP001598114"/>
    </source>
</evidence>
<dbReference type="RefSeq" id="WP_377975384.1">
    <property type="nucleotide sequence ID" value="NZ_JBBKYA010000002.1"/>
</dbReference>
<dbReference type="Gene3D" id="2.60.120.200">
    <property type="match status" value="1"/>
</dbReference>
<sequence length="336" mass="36914">MKQGLLIIFICLLFSCEKDPVIPEGKGNFVDVQTLALSNIQDSRATTGIAIANLSTQYAVQERGVCWGFLDSPTVSDFYYPASANNASFTLTDLIPGQKYFVRSYAKINGIYTYGNQREFMTTLANSGLNNGLVAFYPLNGDTRDYSSSGNALSSGATKTAGRRGVNNTAYSFNGSNQFLTLLNPKNLPSNNAAYSMSMWFKASIWSRDMVIAGYGPANIPAACNYVKTLTNQGLMHNHWSFDRTFSSGTFANLWTHIVVTYDGGTERYYLNGQLIHTWPHLTSPLFINPSVLSIGARVVNASTNDIREYFSGSIDELRIYNRALSAAEVSALNTL</sequence>